<dbReference type="PATRIC" id="fig|1454004.3.peg.2519"/>
<reference evidence="8" key="1">
    <citation type="submission" date="2014-02" db="EMBL/GenBank/DDBJ databases">
        <title>Expanding our view of genomic diversity in Candidatus Accumulibacter clades.</title>
        <authorList>
            <person name="Skennerton C.T."/>
            <person name="Barr J.J."/>
            <person name="Slater F.R."/>
            <person name="Bond P.L."/>
            <person name="Tyson G.W."/>
        </authorList>
    </citation>
    <scope>NUCLEOTIDE SEQUENCE [LARGE SCALE GENOMIC DNA]</scope>
</reference>
<evidence type="ECO:0000313" key="8">
    <source>
        <dbReference type="EMBL" id="EXI87574.1"/>
    </source>
</evidence>
<keyword evidence="5 6" id="KW-0472">Membrane</keyword>
<gene>
    <name evidence="8" type="ORF">AW11_02438</name>
</gene>
<evidence type="ECO:0000256" key="5">
    <source>
        <dbReference type="ARBA" id="ARBA00023136"/>
    </source>
</evidence>
<dbReference type="InterPro" id="IPR007267">
    <property type="entry name" value="GtrA_DPMS_TM"/>
</dbReference>
<comment type="similarity">
    <text evidence="2">Belongs to the GtrA family.</text>
</comment>
<feature type="domain" description="GtrA/DPMS transmembrane" evidence="7">
    <location>
        <begin position="10"/>
        <end position="126"/>
    </location>
</feature>
<protein>
    <submittedName>
        <fullName evidence="8">GtrA-like protein</fullName>
    </submittedName>
</protein>
<evidence type="ECO:0000313" key="9">
    <source>
        <dbReference type="Proteomes" id="UP000022141"/>
    </source>
</evidence>
<evidence type="ECO:0000259" key="7">
    <source>
        <dbReference type="Pfam" id="PF04138"/>
    </source>
</evidence>
<dbReference type="Proteomes" id="UP000022141">
    <property type="component" value="Unassembled WGS sequence"/>
</dbReference>
<accession>A0A011R8V9</accession>
<evidence type="ECO:0000256" key="4">
    <source>
        <dbReference type="ARBA" id="ARBA00022989"/>
    </source>
</evidence>
<dbReference type="GO" id="GO:0000271">
    <property type="term" value="P:polysaccharide biosynthetic process"/>
    <property type="evidence" value="ECO:0007669"/>
    <property type="project" value="InterPro"/>
</dbReference>
<dbReference type="GO" id="GO:0005886">
    <property type="term" value="C:plasma membrane"/>
    <property type="evidence" value="ECO:0007669"/>
    <property type="project" value="TreeGrafter"/>
</dbReference>
<proteinExistence type="inferred from homology"/>
<dbReference type="PANTHER" id="PTHR38459">
    <property type="entry name" value="PROPHAGE BACTOPRENOL-LINKED GLUCOSE TRANSLOCASE HOMOLOG"/>
    <property type="match status" value="1"/>
</dbReference>
<comment type="caution">
    <text evidence="8">The sequence shown here is derived from an EMBL/GenBank/DDBJ whole genome shotgun (WGS) entry which is preliminary data.</text>
</comment>
<dbReference type="AlphaFoldDB" id="A0A011R8V9"/>
<name>A0A011R8V9_ACCRE</name>
<dbReference type="Pfam" id="PF04138">
    <property type="entry name" value="GtrA_DPMS_TM"/>
    <property type="match status" value="1"/>
</dbReference>
<organism evidence="8 9">
    <name type="scientific">Accumulibacter regalis</name>
    <dbReference type="NCBI Taxonomy" id="522306"/>
    <lineage>
        <taxon>Bacteria</taxon>
        <taxon>Pseudomonadati</taxon>
        <taxon>Pseudomonadota</taxon>
        <taxon>Betaproteobacteria</taxon>
        <taxon>Candidatus Accumulibacter</taxon>
    </lineage>
</organism>
<feature type="transmembrane region" description="Helical" evidence="6">
    <location>
        <begin position="100"/>
        <end position="120"/>
    </location>
</feature>
<dbReference type="EMBL" id="JEMY01000033">
    <property type="protein sequence ID" value="EXI87574.1"/>
    <property type="molecule type" value="Genomic_DNA"/>
</dbReference>
<comment type="subcellular location">
    <subcellularLocation>
        <location evidence="1">Membrane</location>
        <topology evidence="1">Multi-pass membrane protein</topology>
    </subcellularLocation>
</comment>
<feature type="transmembrane region" description="Helical" evidence="6">
    <location>
        <begin position="73"/>
        <end position="94"/>
    </location>
</feature>
<evidence type="ECO:0000256" key="6">
    <source>
        <dbReference type="SAM" id="Phobius"/>
    </source>
</evidence>
<dbReference type="InterPro" id="IPR051401">
    <property type="entry name" value="GtrA_CellWall_Glycosyl"/>
</dbReference>
<evidence type="ECO:0000256" key="1">
    <source>
        <dbReference type="ARBA" id="ARBA00004141"/>
    </source>
</evidence>
<evidence type="ECO:0000256" key="3">
    <source>
        <dbReference type="ARBA" id="ARBA00022692"/>
    </source>
</evidence>
<keyword evidence="9" id="KW-1185">Reference proteome</keyword>
<keyword evidence="4 6" id="KW-1133">Transmembrane helix</keyword>
<sequence length="137" mass="15556">MRQILRQFTQYVLVGGLAFAVDFVALFVLTEYGGIHYLASAAISFSMGLIISYLLCIAWVFDYRALKNRAHEFFLFFLVGMAGLVLNTLLLFVFTESFGLHYLLSKLVAAALILLFNFSLRRSLLFSVRKRPCPETP</sequence>
<feature type="transmembrane region" description="Helical" evidence="6">
    <location>
        <begin position="12"/>
        <end position="29"/>
    </location>
</feature>
<dbReference type="STRING" id="1454004.AW11_02438"/>
<dbReference type="eggNOG" id="COG2246">
    <property type="taxonomic scope" value="Bacteria"/>
</dbReference>
<feature type="transmembrane region" description="Helical" evidence="6">
    <location>
        <begin position="35"/>
        <end position="61"/>
    </location>
</feature>
<dbReference type="PANTHER" id="PTHR38459:SF1">
    <property type="entry name" value="PROPHAGE BACTOPRENOL-LINKED GLUCOSE TRANSLOCASE HOMOLOG"/>
    <property type="match status" value="1"/>
</dbReference>
<evidence type="ECO:0000256" key="2">
    <source>
        <dbReference type="ARBA" id="ARBA00009399"/>
    </source>
</evidence>
<keyword evidence="3 6" id="KW-0812">Transmembrane</keyword>